<keyword evidence="2" id="KW-1133">Transmembrane helix</keyword>
<feature type="compositionally biased region" description="Basic residues" evidence="1">
    <location>
        <begin position="49"/>
        <end position="62"/>
    </location>
</feature>
<organism evidence="3 4">
    <name type="scientific">Canavalia gladiata</name>
    <name type="common">Sword bean</name>
    <name type="synonym">Dolichos gladiatus</name>
    <dbReference type="NCBI Taxonomy" id="3824"/>
    <lineage>
        <taxon>Eukaryota</taxon>
        <taxon>Viridiplantae</taxon>
        <taxon>Streptophyta</taxon>
        <taxon>Embryophyta</taxon>
        <taxon>Tracheophyta</taxon>
        <taxon>Spermatophyta</taxon>
        <taxon>Magnoliopsida</taxon>
        <taxon>eudicotyledons</taxon>
        <taxon>Gunneridae</taxon>
        <taxon>Pentapetalae</taxon>
        <taxon>rosids</taxon>
        <taxon>fabids</taxon>
        <taxon>Fabales</taxon>
        <taxon>Fabaceae</taxon>
        <taxon>Papilionoideae</taxon>
        <taxon>50 kb inversion clade</taxon>
        <taxon>NPAAA clade</taxon>
        <taxon>indigoferoid/millettioid clade</taxon>
        <taxon>Phaseoleae</taxon>
        <taxon>Canavalia</taxon>
    </lineage>
</organism>
<feature type="transmembrane region" description="Helical" evidence="2">
    <location>
        <begin position="66"/>
        <end position="83"/>
    </location>
</feature>
<sequence>MVANSKSSNSTKSSRLSTINYREYLLFTTSTQLMLPPSPLPFGTPPQSTHKHREIKRKKKKKEKPSWVVMFPSPTTFIFLYGTETAPFQFKHLDRLGLEICKGCCLKWLVWCYLDLIDLVYGFRRCLPTRGSMIDFLATVTFI</sequence>
<gene>
    <name evidence="3" type="ORF">VNO77_00067</name>
</gene>
<dbReference type="Proteomes" id="UP001367508">
    <property type="component" value="Unassembled WGS sequence"/>
</dbReference>
<dbReference type="AlphaFoldDB" id="A0AAN9R431"/>
<evidence type="ECO:0000313" key="4">
    <source>
        <dbReference type="Proteomes" id="UP001367508"/>
    </source>
</evidence>
<evidence type="ECO:0000256" key="2">
    <source>
        <dbReference type="SAM" id="Phobius"/>
    </source>
</evidence>
<keyword evidence="2" id="KW-0472">Membrane</keyword>
<reference evidence="3 4" key="1">
    <citation type="submission" date="2024-01" db="EMBL/GenBank/DDBJ databases">
        <title>The genomes of 5 underutilized Papilionoideae crops provide insights into root nodulation and disease resistanc.</title>
        <authorList>
            <person name="Jiang F."/>
        </authorList>
    </citation>
    <scope>NUCLEOTIDE SEQUENCE [LARGE SCALE GENOMIC DNA]</scope>
    <source>
        <strain evidence="3">LVBAO_FW01</strain>
        <tissue evidence="3">Leaves</tissue>
    </source>
</reference>
<comment type="caution">
    <text evidence="3">The sequence shown here is derived from an EMBL/GenBank/DDBJ whole genome shotgun (WGS) entry which is preliminary data.</text>
</comment>
<protein>
    <submittedName>
        <fullName evidence="3">Uncharacterized protein</fullName>
    </submittedName>
</protein>
<proteinExistence type="predicted"/>
<accession>A0AAN9R431</accession>
<name>A0AAN9R431_CANGL</name>
<keyword evidence="4" id="KW-1185">Reference proteome</keyword>
<evidence type="ECO:0000313" key="3">
    <source>
        <dbReference type="EMBL" id="KAK7358146.1"/>
    </source>
</evidence>
<dbReference type="EMBL" id="JAYMYQ010000001">
    <property type="protein sequence ID" value="KAK7358146.1"/>
    <property type="molecule type" value="Genomic_DNA"/>
</dbReference>
<keyword evidence="2" id="KW-0812">Transmembrane</keyword>
<feature type="region of interest" description="Disordered" evidence="1">
    <location>
        <begin position="42"/>
        <end position="62"/>
    </location>
</feature>
<evidence type="ECO:0000256" key="1">
    <source>
        <dbReference type="SAM" id="MobiDB-lite"/>
    </source>
</evidence>